<dbReference type="RefSeq" id="WP_157533833.1">
    <property type="nucleotide sequence ID" value="NZ_UGRY01000008.1"/>
</dbReference>
<dbReference type="AlphaFoldDB" id="A0A379JLK0"/>
<evidence type="ECO:0000313" key="2">
    <source>
        <dbReference type="Proteomes" id="UP000255467"/>
    </source>
</evidence>
<evidence type="ECO:0000313" key="1">
    <source>
        <dbReference type="EMBL" id="SUD49529.1"/>
    </source>
</evidence>
<dbReference type="EMBL" id="UGRY01000008">
    <property type="protein sequence ID" value="SUD49529.1"/>
    <property type="molecule type" value="Genomic_DNA"/>
</dbReference>
<organism evidence="1 2">
    <name type="scientific">Nocardia otitidiscaviarum</name>
    <dbReference type="NCBI Taxonomy" id="1823"/>
    <lineage>
        <taxon>Bacteria</taxon>
        <taxon>Bacillati</taxon>
        <taxon>Actinomycetota</taxon>
        <taxon>Actinomycetes</taxon>
        <taxon>Mycobacteriales</taxon>
        <taxon>Nocardiaceae</taxon>
        <taxon>Nocardia</taxon>
    </lineage>
</organism>
<proteinExistence type="predicted"/>
<gene>
    <name evidence="1" type="ORF">NCTC1934_06883</name>
</gene>
<name>A0A379JLK0_9NOCA</name>
<protein>
    <submittedName>
        <fullName evidence="1">Uncharacterized protein</fullName>
    </submittedName>
</protein>
<accession>A0A379JLK0</accession>
<reference evidence="1 2" key="1">
    <citation type="submission" date="2018-06" db="EMBL/GenBank/DDBJ databases">
        <authorList>
            <consortium name="Pathogen Informatics"/>
            <person name="Doyle S."/>
        </authorList>
    </citation>
    <scope>NUCLEOTIDE SEQUENCE [LARGE SCALE GENOMIC DNA]</scope>
    <source>
        <strain evidence="1 2">NCTC1934</strain>
    </source>
</reference>
<sequence length="55" mass="6346">MRPQCPWCASPATDEEDPDLTTLCDSHAAEYEGLSLHQADRRDRIEYAEWLDSIH</sequence>
<keyword evidence="2" id="KW-1185">Reference proteome</keyword>
<dbReference type="Proteomes" id="UP000255467">
    <property type="component" value="Unassembled WGS sequence"/>
</dbReference>